<dbReference type="PANTHER" id="PTHR48228">
    <property type="entry name" value="SUCCINYL-COA--D-CITRAMALATE COA-TRANSFERASE"/>
    <property type="match status" value="1"/>
</dbReference>
<dbReference type="SUPFAM" id="SSF89796">
    <property type="entry name" value="CoA-transferase family III (CaiB/BaiF)"/>
    <property type="match status" value="1"/>
</dbReference>
<name>A0ABS4SET9_9BACI</name>
<dbReference type="InterPro" id="IPR050509">
    <property type="entry name" value="CoA-transferase_III"/>
</dbReference>
<keyword evidence="2" id="KW-1185">Reference proteome</keyword>
<dbReference type="Pfam" id="PF02515">
    <property type="entry name" value="CoA_transf_3"/>
    <property type="match status" value="1"/>
</dbReference>
<evidence type="ECO:0000313" key="1">
    <source>
        <dbReference type="EMBL" id="MBP2258862.1"/>
    </source>
</evidence>
<dbReference type="Gene3D" id="3.40.50.10540">
    <property type="entry name" value="Crotonobetainyl-coa:carnitine coa-transferase, domain 1"/>
    <property type="match status" value="2"/>
</dbReference>
<sequence>MPLQSIRVLDLTRLLPGPYCTMLLADFGAEVIKVEDPKVGDYARAYEPKSGEDSTFFHSLNRNKKSVCLNLKSQQGKADFLRMAANADVVVESFRPGAMERLGLDYDKLKSANPKLVYCAVTGYGQIGPYAEKAGHDINFLSYAGLLNLMGEKDGKPIIPATQIADIGGGALPAAVGILLALFEREKSGEGQFVDIAMMDGVISWLQTTLPNYLSTNIPENRGEQMLSGGLAAYAVYETKDGRWLSVGALEPKFWKVFCHAIERSDFIPLLDAPLQEQYRLKYEIQMIISKKTLSVWLAIFSEIDACVSPVHSFDEMVNDPQVIAREMIQTVKHATLGSMKQIGIPIKLSKTPGKIQKQAPKLGEHTEEIIKNSEVFK</sequence>
<organism evidence="1 2">
    <name type="scientific">Virgibacillus alimentarius</name>
    <dbReference type="NCBI Taxonomy" id="698769"/>
    <lineage>
        <taxon>Bacteria</taxon>
        <taxon>Bacillati</taxon>
        <taxon>Bacillota</taxon>
        <taxon>Bacilli</taxon>
        <taxon>Bacillales</taxon>
        <taxon>Bacillaceae</taxon>
        <taxon>Virgibacillus</taxon>
    </lineage>
</organism>
<dbReference type="RefSeq" id="WP_029270756.1">
    <property type="nucleotide sequence ID" value="NZ_JAGIKX010000039.1"/>
</dbReference>
<dbReference type="InterPro" id="IPR003673">
    <property type="entry name" value="CoA-Trfase_fam_III"/>
</dbReference>
<gene>
    <name evidence="1" type="ORF">J2Z81_002847</name>
</gene>
<dbReference type="PANTHER" id="PTHR48228:SF5">
    <property type="entry name" value="ALPHA-METHYLACYL-COA RACEMASE"/>
    <property type="match status" value="1"/>
</dbReference>
<dbReference type="InterPro" id="IPR023606">
    <property type="entry name" value="CoA-Trfase_III_dom_1_sf"/>
</dbReference>
<protein>
    <submittedName>
        <fullName evidence="1">Crotonobetainyl-CoA:carnitine CoA-transferase CaiB-like acyl-CoA transferase</fullName>
    </submittedName>
</protein>
<dbReference type="EMBL" id="JAGIKX010000039">
    <property type="protein sequence ID" value="MBP2258862.1"/>
    <property type="molecule type" value="Genomic_DNA"/>
</dbReference>
<comment type="caution">
    <text evidence="1">The sequence shown here is derived from an EMBL/GenBank/DDBJ whole genome shotgun (WGS) entry which is preliminary data.</text>
</comment>
<reference evidence="1 2" key="1">
    <citation type="submission" date="2021-03" db="EMBL/GenBank/DDBJ databases">
        <title>Genomic Encyclopedia of Type Strains, Phase IV (KMG-IV): sequencing the most valuable type-strain genomes for metagenomic binning, comparative biology and taxonomic classification.</title>
        <authorList>
            <person name="Goeker M."/>
        </authorList>
    </citation>
    <scope>NUCLEOTIDE SEQUENCE [LARGE SCALE GENOMIC DNA]</scope>
    <source>
        <strain evidence="1 2">DSM 25790</strain>
    </source>
</reference>
<dbReference type="Proteomes" id="UP001519294">
    <property type="component" value="Unassembled WGS sequence"/>
</dbReference>
<proteinExistence type="predicted"/>
<evidence type="ECO:0000313" key="2">
    <source>
        <dbReference type="Proteomes" id="UP001519294"/>
    </source>
</evidence>
<accession>A0ABS4SET9</accession>